<dbReference type="AlphaFoldDB" id="A0ABD3QVL2"/>
<name>A0ABD3QVL2_9STRA</name>
<comment type="caution">
    <text evidence="1">The sequence shown here is derived from an EMBL/GenBank/DDBJ whole genome shotgun (WGS) entry which is preliminary data.</text>
</comment>
<accession>A0ABD3QVL2</accession>
<sequence length="101" mass="11748">MTEEAYFERMACLKALNSGMQTLTDLRKIYPQAYEWDRNSEKLVFKVDANVPLDKRQQVLHRGNIFHSIYAVHTGTEGNGCLGHWMAKTLHKESQMPKQHE</sequence>
<protein>
    <submittedName>
        <fullName evidence="1">Uncharacterized protein</fullName>
    </submittedName>
</protein>
<evidence type="ECO:0000313" key="2">
    <source>
        <dbReference type="Proteomes" id="UP001530400"/>
    </source>
</evidence>
<evidence type="ECO:0000313" key="1">
    <source>
        <dbReference type="EMBL" id="KAL3803939.1"/>
    </source>
</evidence>
<reference evidence="1 2" key="1">
    <citation type="submission" date="2024-10" db="EMBL/GenBank/DDBJ databases">
        <title>Updated reference genomes for cyclostephanoid diatoms.</title>
        <authorList>
            <person name="Roberts W.R."/>
            <person name="Alverson A.J."/>
        </authorList>
    </citation>
    <scope>NUCLEOTIDE SEQUENCE [LARGE SCALE GENOMIC DNA]</scope>
    <source>
        <strain evidence="1 2">AJA010-31</strain>
    </source>
</reference>
<organism evidence="1 2">
    <name type="scientific">Cyclotella atomus</name>
    <dbReference type="NCBI Taxonomy" id="382360"/>
    <lineage>
        <taxon>Eukaryota</taxon>
        <taxon>Sar</taxon>
        <taxon>Stramenopiles</taxon>
        <taxon>Ochrophyta</taxon>
        <taxon>Bacillariophyta</taxon>
        <taxon>Coscinodiscophyceae</taxon>
        <taxon>Thalassiosirophycidae</taxon>
        <taxon>Stephanodiscales</taxon>
        <taxon>Stephanodiscaceae</taxon>
        <taxon>Cyclotella</taxon>
    </lineage>
</organism>
<keyword evidence="2" id="KW-1185">Reference proteome</keyword>
<dbReference type="EMBL" id="JALLPJ020000059">
    <property type="protein sequence ID" value="KAL3803939.1"/>
    <property type="molecule type" value="Genomic_DNA"/>
</dbReference>
<dbReference type="Proteomes" id="UP001530400">
    <property type="component" value="Unassembled WGS sequence"/>
</dbReference>
<gene>
    <name evidence="1" type="ORF">ACHAWO_002533</name>
</gene>
<proteinExistence type="predicted"/>